<dbReference type="Proteomes" id="UP000054498">
    <property type="component" value="Unassembled WGS sequence"/>
</dbReference>
<evidence type="ECO:0000313" key="1">
    <source>
        <dbReference type="EMBL" id="KIY96486.1"/>
    </source>
</evidence>
<dbReference type="RefSeq" id="XP_013895506.1">
    <property type="nucleotide sequence ID" value="XM_014040052.1"/>
</dbReference>
<keyword evidence="2" id="KW-1185">Reference proteome</keyword>
<dbReference type="EMBL" id="KK102981">
    <property type="protein sequence ID" value="KIY96486.1"/>
    <property type="molecule type" value="Genomic_DNA"/>
</dbReference>
<organism evidence="1 2">
    <name type="scientific">Monoraphidium neglectum</name>
    <dbReference type="NCBI Taxonomy" id="145388"/>
    <lineage>
        <taxon>Eukaryota</taxon>
        <taxon>Viridiplantae</taxon>
        <taxon>Chlorophyta</taxon>
        <taxon>core chlorophytes</taxon>
        <taxon>Chlorophyceae</taxon>
        <taxon>CS clade</taxon>
        <taxon>Sphaeropleales</taxon>
        <taxon>Selenastraceae</taxon>
        <taxon>Monoraphidium</taxon>
    </lineage>
</organism>
<dbReference type="KEGG" id="mng:MNEG_11477"/>
<dbReference type="GeneID" id="25728743"/>
<gene>
    <name evidence="1" type="ORF">MNEG_11477</name>
</gene>
<evidence type="ECO:0000313" key="2">
    <source>
        <dbReference type="Proteomes" id="UP000054498"/>
    </source>
</evidence>
<reference evidence="1 2" key="1">
    <citation type="journal article" date="2013" name="BMC Genomics">
        <title>Reconstruction of the lipid metabolism for the microalga Monoraphidium neglectum from its genome sequence reveals characteristics suitable for biofuel production.</title>
        <authorList>
            <person name="Bogen C."/>
            <person name="Al-Dilaimi A."/>
            <person name="Albersmeier A."/>
            <person name="Wichmann J."/>
            <person name="Grundmann M."/>
            <person name="Rupp O."/>
            <person name="Lauersen K.J."/>
            <person name="Blifernez-Klassen O."/>
            <person name="Kalinowski J."/>
            <person name="Goesmann A."/>
            <person name="Mussgnug J.H."/>
            <person name="Kruse O."/>
        </authorList>
    </citation>
    <scope>NUCLEOTIDE SEQUENCE [LARGE SCALE GENOMIC DNA]</scope>
    <source>
        <strain evidence="1 2">SAG 48.87</strain>
    </source>
</reference>
<protein>
    <submittedName>
        <fullName evidence="1">Uncharacterized protein</fullName>
    </submittedName>
</protein>
<dbReference type="AlphaFoldDB" id="A0A0D2M5E5"/>
<accession>A0A0D2M5E5</accession>
<name>A0A0D2M5E5_9CHLO</name>
<sequence>GYGFHSFTHLQASSVLRYNQKYGAQLLTSGLRPLAGGSIEHTLDMAFYAVSKATQTAIDCYRITKVVGPSAGSTTKYSVCAG</sequence>
<proteinExistence type="predicted"/>
<feature type="non-terminal residue" evidence="1">
    <location>
        <position position="1"/>
    </location>
</feature>